<evidence type="ECO:0000313" key="1">
    <source>
        <dbReference type="EMBL" id="MXO57124.1"/>
    </source>
</evidence>
<dbReference type="OrthoDB" id="7202530at2"/>
<dbReference type="Proteomes" id="UP000468943">
    <property type="component" value="Unassembled WGS sequence"/>
</dbReference>
<proteinExistence type="predicted"/>
<dbReference type="Gene3D" id="3.40.50.300">
    <property type="entry name" value="P-loop containing nucleotide triphosphate hydrolases"/>
    <property type="match status" value="1"/>
</dbReference>
<evidence type="ECO:0008006" key="3">
    <source>
        <dbReference type="Google" id="ProtNLM"/>
    </source>
</evidence>
<gene>
    <name evidence="1" type="ORF">GRI36_09530</name>
</gene>
<reference evidence="1 2" key="1">
    <citation type="submission" date="2019-12" db="EMBL/GenBank/DDBJ databases">
        <title>Genomic-based taxomic classification of the family Erythrobacteraceae.</title>
        <authorList>
            <person name="Xu L."/>
        </authorList>
    </citation>
    <scope>NUCLEOTIDE SEQUENCE [LARGE SCALE GENOMIC DNA]</scope>
    <source>
        <strain evidence="1 2">JCM 17802</strain>
    </source>
</reference>
<dbReference type="AlphaFoldDB" id="A0A6I4SN43"/>
<dbReference type="EMBL" id="WTYS01000001">
    <property type="protein sequence ID" value="MXO57124.1"/>
    <property type="molecule type" value="Genomic_DNA"/>
</dbReference>
<evidence type="ECO:0000313" key="2">
    <source>
        <dbReference type="Proteomes" id="UP000468943"/>
    </source>
</evidence>
<dbReference type="InterPro" id="IPR027417">
    <property type="entry name" value="P-loop_NTPase"/>
</dbReference>
<organism evidence="1 2">
    <name type="scientific">Pontixanthobacter gangjinensis</name>
    <dbReference type="NCBI Taxonomy" id="1028742"/>
    <lineage>
        <taxon>Bacteria</taxon>
        <taxon>Pseudomonadati</taxon>
        <taxon>Pseudomonadota</taxon>
        <taxon>Alphaproteobacteria</taxon>
        <taxon>Sphingomonadales</taxon>
        <taxon>Erythrobacteraceae</taxon>
        <taxon>Pontixanthobacter</taxon>
    </lineage>
</organism>
<accession>A0A6I4SN43</accession>
<comment type="caution">
    <text evidence="1">The sequence shown here is derived from an EMBL/GenBank/DDBJ whole genome shotgun (WGS) entry which is preliminary data.</text>
</comment>
<name>A0A6I4SN43_9SPHN</name>
<protein>
    <recommendedName>
        <fullName evidence="3">Protein ImuA</fullName>
    </recommendedName>
</protein>
<sequence length="269" mass="29623">MLKGSAALSEQRSARWRPGLAAEGAEVRHSEVFASGHEASGTAAALALALDQWRGEETRRKSDPLAEHDDQRAILWVQDRAAIKANGRPYRPGLPEELRHRIIHVVTEKPEDALFALEEGVRCRDLIFVIGEIAGNPRALDFTASRRLSLAAERHGVPLWLVRFDAGHDLSSARMRWDVRSAPSPAPQWNAAAPGAPSLHAELFRARTHPPGQWILRDDGHSLTAIRPQIATRNRTITADNDEHSEPQDLSAYSVDLARPTVGRSLAAL</sequence>
<keyword evidence="2" id="KW-1185">Reference proteome</keyword>
<dbReference type="SUPFAM" id="SSF52540">
    <property type="entry name" value="P-loop containing nucleoside triphosphate hydrolases"/>
    <property type="match status" value="1"/>
</dbReference>